<reference evidence="1" key="2">
    <citation type="journal article" date="2015" name="Fish Shellfish Immunol.">
        <title>Early steps in the European eel (Anguilla anguilla)-Vibrio vulnificus interaction in the gills: Role of the RtxA13 toxin.</title>
        <authorList>
            <person name="Callol A."/>
            <person name="Pajuelo D."/>
            <person name="Ebbesson L."/>
            <person name="Teles M."/>
            <person name="MacKenzie S."/>
            <person name="Amaro C."/>
        </authorList>
    </citation>
    <scope>NUCLEOTIDE SEQUENCE</scope>
</reference>
<evidence type="ECO:0000313" key="1">
    <source>
        <dbReference type="EMBL" id="JAH57068.1"/>
    </source>
</evidence>
<reference evidence="1" key="1">
    <citation type="submission" date="2014-11" db="EMBL/GenBank/DDBJ databases">
        <authorList>
            <person name="Amaro Gonzalez C."/>
        </authorList>
    </citation>
    <scope>NUCLEOTIDE SEQUENCE</scope>
</reference>
<accession>A0A0E9TWE6</accession>
<name>A0A0E9TWE6_ANGAN</name>
<dbReference type="AlphaFoldDB" id="A0A0E9TWE6"/>
<sequence length="18" mass="2026">MPKDLHTGCLTSVVKIRK</sequence>
<dbReference type="EMBL" id="GBXM01051509">
    <property type="protein sequence ID" value="JAH57068.1"/>
    <property type="molecule type" value="Transcribed_RNA"/>
</dbReference>
<organism evidence="1">
    <name type="scientific">Anguilla anguilla</name>
    <name type="common">European freshwater eel</name>
    <name type="synonym">Muraena anguilla</name>
    <dbReference type="NCBI Taxonomy" id="7936"/>
    <lineage>
        <taxon>Eukaryota</taxon>
        <taxon>Metazoa</taxon>
        <taxon>Chordata</taxon>
        <taxon>Craniata</taxon>
        <taxon>Vertebrata</taxon>
        <taxon>Euteleostomi</taxon>
        <taxon>Actinopterygii</taxon>
        <taxon>Neopterygii</taxon>
        <taxon>Teleostei</taxon>
        <taxon>Anguilliformes</taxon>
        <taxon>Anguillidae</taxon>
        <taxon>Anguilla</taxon>
    </lineage>
</organism>
<protein>
    <submittedName>
        <fullName evidence="1">Uncharacterized protein</fullName>
    </submittedName>
</protein>
<proteinExistence type="predicted"/>